<feature type="transmembrane region" description="Helical" evidence="8">
    <location>
        <begin position="258"/>
        <end position="285"/>
    </location>
</feature>
<evidence type="ECO:0000256" key="6">
    <source>
        <dbReference type="ARBA" id="ARBA00022989"/>
    </source>
</evidence>
<accession>A0ABZ2I5K7</accession>
<gene>
    <name evidence="9" type="ORF">V6617_05090</name>
</gene>
<dbReference type="SUPFAM" id="SSF81345">
    <property type="entry name" value="ABC transporter involved in vitamin B12 uptake, BtuC"/>
    <property type="match status" value="1"/>
</dbReference>
<keyword evidence="5 8" id="KW-0812">Transmembrane</keyword>
<dbReference type="CDD" id="cd06550">
    <property type="entry name" value="TM_ABC_iron-siderophores_like"/>
    <property type="match status" value="1"/>
</dbReference>
<dbReference type="PANTHER" id="PTHR30472:SF24">
    <property type="entry name" value="FERRIC ENTEROBACTIN TRANSPORT SYSTEM PERMEASE PROTEIN FEPG"/>
    <property type="match status" value="1"/>
</dbReference>
<keyword evidence="7 8" id="KW-0472">Membrane</keyword>
<feature type="transmembrane region" description="Helical" evidence="8">
    <location>
        <begin position="83"/>
        <end position="100"/>
    </location>
</feature>
<evidence type="ECO:0000256" key="8">
    <source>
        <dbReference type="SAM" id="Phobius"/>
    </source>
</evidence>
<evidence type="ECO:0000256" key="7">
    <source>
        <dbReference type="ARBA" id="ARBA00023136"/>
    </source>
</evidence>
<feature type="transmembrane region" description="Helical" evidence="8">
    <location>
        <begin position="297"/>
        <end position="319"/>
    </location>
</feature>
<organism evidence="9 10">
    <name type="scientific">Pelagibacterium nitratireducens</name>
    <dbReference type="NCBI Taxonomy" id="1046114"/>
    <lineage>
        <taxon>Bacteria</taxon>
        <taxon>Pseudomonadati</taxon>
        <taxon>Pseudomonadota</taxon>
        <taxon>Alphaproteobacteria</taxon>
        <taxon>Hyphomicrobiales</taxon>
        <taxon>Devosiaceae</taxon>
        <taxon>Pelagibacterium</taxon>
    </lineage>
</organism>
<dbReference type="Proteomes" id="UP001369958">
    <property type="component" value="Chromosome"/>
</dbReference>
<evidence type="ECO:0000256" key="4">
    <source>
        <dbReference type="ARBA" id="ARBA00022475"/>
    </source>
</evidence>
<dbReference type="Gene3D" id="1.10.3470.10">
    <property type="entry name" value="ABC transporter involved in vitamin B12 uptake, BtuC"/>
    <property type="match status" value="1"/>
</dbReference>
<comment type="similarity">
    <text evidence="2">Belongs to the binding-protein-dependent transport system permease family. FecCD subfamily.</text>
</comment>
<dbReference type="PANTHER" id="PTHR30472">
    <property type="entry name" value="FERRIC ENTEROBACTIN TRANSPORT SYSTEM PERMEASE PROTEIN"/>
    <property type="match status" value="1"/>
</dbReference>
<evidence type="ECO:0000256" key="3">
    <source>
        <dbReference type="ARBA" id="ARBA00022448"/>
    </source>
</evidence>
<feature type="transmembrane region" description="Helical" evidence="8">
    <location>
        <begin position="326"/>
        <end position="346"/>
    </location>
</feature>
<keyword evidence="10" id="KW-1185">Reference proteome</keyword>
<sequence length="355" mass="36769">MSVAASERHVVLRAANERIALRLPARGLVAVGVLGVLLVAIWAVSLTLGSYDIDLETLWTTLSGTTVSAAIDNVVWQFRMPRALVAALAGAMMALSGGAMQNVTRNGLADPSLIGISQGAALAVVSAIVVFPQLGSGWRPFIAFGGALGVAVLVQALSFQRRGNNTIRFILLGIGVSAFISSITSAMLTYGDLDRAMSALSWLAGSVNAATWTDVHVLFAWCLVLMPLILALSRIMSVLRMGEDTAIGLGASVRWARYGLICVGVGFAAAATAIVGPLGFVGLIAPHAARRIARSGIGIHTLLTGLCGAVLVSVADLIGRAAFAPIQLPAGLITSIIGVPVFIYLLQRAAAKSHL</sequence>
<dbReference type="RefSeq" id="WP_338609573.1">
    <property type="nucleotide sequence ID" value="NZ_CP146275.1"/>
</dbReference>
<evidence type="ECO:0000313" key="10">
    <source>
        <dbReference type="Proteomes" id="UP001369958"/>
    </source>
</evidence>
<keyword evidence="3" id="KW-0813">Transport</keyword>
<feature type="transmembrane region" description="Helical" evidence="8">
    <location>
        <begin position="112"/>
        <end position="131"/>
    </location>
</feature>
<dbReference type="InterPro" id="IPR000522">
    <property type="entry name" value="ABC_transptr_permease_BtuC"/>
</dbReference>
<feature type="transmembrane region" description="Helical" evidence="8">
    <location>
        <begin position="137"/>
        <end position="157"/>
    </location>
</feature>
<comment type="subcellular location">
    <subcellularLocation>
        <location evidence="1">Cell membrane</location>
        <topology evidence="1">Multi-pass membrane protein</topology>
    </subcellularLocation>
</comment>
<reference evidence="9 10" key="1">
    <citation type="submission" date="2024-02" db="EMBL/GenBank/DDBJ databases">
        <title>Complete genome sequence of Pelagibacterium nitratireducens ZH15.</title>
        <authorList>
            <person name="Zhao L.H."/>
        </authorList>
    </citation>
    <scope>NUCLEOTIDE SEQUENCE [LARGE SCALE GENOMIC DNA]</scope>
    <source>
        <strain evidence="9 10">ZH15</strain>
    </source>
</reference>
<feature type="transmembrane region" description="Helical" evidence="8">
    <location>
        <begin position="28"/>
        <end position="51"/>
    </location>
</feature>
<dbReference type="InterPro" id="IPR037294">
    <property type="entry name" value="ABC_BtuC-like"/>
</dbReference>
<evidence type="ECO:0000256" key="2">
    <source>
        <dbReference type="ARBA" id="ARBA00007935"/>
    </source>
</evidence>
<evidence type="ECO:0000256" key="5">
    <source>
        <dbReference type="ARBA" id="ARBA00022692"/>
    </source>
</evidence>
<dbReference type="EMBL" id="CP146275">
    <property type="protein sequence ID" value="WWT33836.1"/>
    <property type="molecule type" value="Genomic_DNA"/>
</dbReference>
<protein>
    <submittedName>
        <fullName evidence="9">Iron ABC transporter permease</fullName>
    </submittedName>
</protein>
<name>A0ABZ2I5K7_9HYPH</name>
<evidence type="ECO:0000256" key="1">
    <source>
        <dbReference type="ARBA" id="ARBA00004651"/>
    </source>
</evidence>
<proteinExistence type="inferred from homology"/>
<keyword evidence="6 8" id="KW-1133">Transmembrane helix</keyword>
<feature type="transmembrane region" description="Helical" evidence="8">
    <location>
        <begin position="218"/>
        <end position="237"/>
    </location>
</feature>
<evidence type="ECO:0000313" key="9">
    <source>
        <dbReference type="EMBL" id="WWT33836.1"/>
    </source>
</evidence>
<dbReference type="Pfam" id="PF01032">
    <property type="entry name" value="FecCD"/>
    <property type="match status" value="1"/>
</dbReference>
<feature type="transmembrane region" description="Helical" evidence="8">
    <location>
        <begin position="169"/>
        <end position="190"/>
    </location>
</feature>
<keyword evidence="4" id="KW-1003">Cell membrane</keyword>